<dbReference type="AlphaFoldDB" id="A0A401G3V3"/>
<feature type="domain" description="DDH" evidence="1">
    <location>
        <begin position="13"/>
        <end position="154"/>
    </location>
</feature>
<dbReference type="Proteomes" id="UP000288096">
    <property type="component" value="Unassembled WGS sequence"/>
</dbReference>
<name>A0A401G3V3_9BACT</name>
<evidence type="ECO:0000313" key="3">
    <source>
        <dbReference type="EMBL" id="GBC63922.1"/>
    </source>
</evidence>
<dbReference type="InterPro" id="IPR051319">
    <property type="entry name" value="Oligoribo/pAp-PDE_c-di-AMP_PDE"/>
</dbReference>
<dbReference type="RefSeq" id="WP_124330944.1">
    <property type="nucleotide sequence ID" value="NZ_BEXT01000001.1"/>
</dbReference>
<keyword evidence="4" id="KW-1185">Reference proteome</keyword>
<dbReference type="InterPro" id="IPR038763">
    <property type="entry name" value="DHH_sf"/>
</dbReference>
<dbReference type="Gene3D" id="3.10.310.30">
    <property type="match status" value="1"/>
</dbReference>
<reference evidence="4" key="2">
    <citation type="submission" date="2019-01" db="EMBL/GenBank/DDBJ databases">
        <title>Genome sequence of Desulfonema ishimotonii strain Tokyo 01.</title>
        <authorList>
            <person name="Fukui M."/>
        </authorList>
    </citation>
    <scope>NUCLEOTIDE SEQUENCE [LARGE SCALE GENOMIC DNA]</scope>
    <source>
        <strain evidence="4">Tokyo 01</strain>
    </source>
</reference>
<dbReference type="Pfam" id="PF02272">
    <property type="entry name" value="DHHA1"/>
    <property type="match status" value="1"/>
</dbReference>
<feature type="domain" description="DHHA1" evidence="2">
    <location>
        <begin position="227"/>
        <end position="307"/>
    </location>
</feature>
<evidence type="ECO:0000313" key="4">
    <source>
        <dbReference type="Proteomes" id="UP000288096"/>
    </source>
</evidence>
<organism evidence="3 4">
    <name type="scientific">Desulfonema ishimotonii</name>
    <dbReference type="NCBI Taxonomy" id="45657"/>
    <lineage>
        <taxon>Bacteria</taxon>
        <taxon>Pseudomonadati</taxon>
        <taxon>Thermodesulfobacteriota</taxon>
        <taxon>Desulfobacteria</taxon>
        <taxon>Desulfobacterales</taxon>
        <taxon>Desulfococcaceae</taxon>
        <taxon>Desulfonema</taxon>
    </lineage>
</organism>
<dbReference type="InterPro" id="IPR001667">
    <property type="entry name" value="DDH_dom"/>
</dbReference>
<comment type="caution">
    <text evidence="3">The sequence shown here is derived from an EMBL/GenBank/DDBJ whole genome shotgun (WGS) entry which is preliminary data.</text>
</comment>
<dbReference type="EMBL" id="BEXT01000001">
    <property type="protein sequence ID" value="GBC63922.1"/>
    <property type="molecule type" value="Genomic_DNA"/>
</dbReference>
<evidence type="ECO:0000259" key="1">
    <source>
        <dbReference type="Pfam" id="PF01368"/>
    </source>
</evidence>
<sequence>MEMIIRQLKQADRILVTSHINPDGDAIGALIAMGLSLEQMGKTVTLYNESPIPAVYRFLPSAGRIVAHTDPLETYDAAVVLDCGDIGRIGGLAGEIHRIPVVINIDHHMTNTRFGHLNDIDTAACATAEIVYRFVRALKTPVTTAIATAIYTGIFTDTGSFRFANTNNAAFSICNEMVAQGVEPYVVARHVYGTYSLGRIKLLNLALDSIEILNNGQISVMTLTRDMLDETGTRTEDIDGMINYARGIEDVRVAVLIQEQPDEAPQRPGHHRFHVSLRSDGSIDVGALASTFGGGGHYRAAGFTVNTTLSGLKGDILDGVRKCDAAPCNPR</sequence>
<dbReference type="GO" id="GO:0003676">
    <property type="term" value="F:nucleic acid binding"/>
    <property type="evidence" value="ECO:0007669"/>
    <property type="project" value="InterPro"/>
</dbReference>
<dbReference type="PANTHER" id="PTHR47618:SF1">
    <property type="entry name" value="BIFUNCTIONAL OLIGORIBONUCLEASE AND PAP PHOSPHATASE NRNA"/>
    <property type="match status" value="1"/>
</dbReference>
<dbReference type="SUPFAM" id="SSF64182">
    <property type="entry name" value="DHH phosphoesterases"/>
    <property type="match status" value="1"/>
</dbReference>
<dbReference type="Pfam" id="PF01368">
    <property type="entry name" value="DHH"/>
    <property type="match status" value="1"/>
</dbReference>
<dbReference type="Gene3D" id="3.90.1640.10">
    <property type="entry name" value="inorganic pyrophosphatase (n-terminal core)"/>
    <property type="match status" value="1"/>
</dbReference>
<proteinExistence type="predicted"/>
<reference evidence="4" key="1">
    <citation type="submission" date="2017-11" db="EMBL/GenBank/DDBJ databases">
        <authorList>
            <person name="Watanabe M."/>
            <person name="Kojima H."/>
        </authorList>
    </citation>
    <scope>NUCLEOTIDE SEQUENCE [LARGE SCALE GENOMIC DNA]</scope>
    <source>
        <strain evidence="4">Tokyo 01</strain>
    </source>
</reference>
<accession>A0A401G3V3</accession>
<dbReference type="InterPro" id="IPR003156">
    <property type="entry name" value="DHHA1_dom"/>
</dbReference>
<evidence type="ECO:0000259" key="2">
    <source>
        <dbReference type="Pfam" id="PF02272"/>
    </source>
</evidence>
<dbReference type="PANTHER" id="PTHR47618">
    <property type="entry name" value="BIFUNCTIONAL OLIGORIBONUCLEASE AND PAP PHOSPHATASE NRNA"/>
    <property type="match status" value="1"/>
</dbReference>
<dbReference type="OrthoDB" id="9803668at2"/>
<gene>
    <name evidence="3" type="ORF">DENIS_4921</name>
</gene>
<protein>
    <submittedName>
        <fullName evidence="3">Uncharacterized protein</fullName>
    </submittedName>
</protein>